<evidence type="ECO:0000313" key="7">
    <source>
        <dbReference type="Proteomes" id="UP000075714"/>
    </source>
</evidence>
<dbReference type="SUPFAM" id="SSF52096">
    <property type="entry name" value="ClpP/crotonase"/>
    <property type="match status" value="1"/>
</dbReference>
<dbReference type="InterPro" id="IPR041489">
    <property type="entry name" value="PDZ_6"/>
</dbReference>
<evidence type="ECO:0000313" key="6">
    <source>
        <dbReference type="EMBL" id="KXZ50678.1"/>
    </source>
</evidence>
<keyword evidence="3" id="KW-0378">Hydrolase</keyword>
<protein>
    <recommendedName>
        <fullName evidence="5">PDZ domain-containing protein</fullName>
    </recommendedName>
</protein>
<dbReference type="PANTHER" id="PTHR32060">
    <property type="entry name" value="TAIL-SPECIFIC PROTEASE"/>
    <property type="match status" value="1"/>
</dbReference>
<dbReference type="InterPro" id="IPR001478">
    <property type="entry name" value="PDZ"/>
</dbReference>
<dbReference type="Gene3D" id="2.30.42.10">
    <property type="match status" value="1"/>
</dbReference>
<dbReference type="InterPro" id="IPR004447">
    <property type="entry name" value="Peptidase_S41A"/>
</dbReference>
<comment type="similarity">
    <text evidence="1">Belongs to the peptidase S41A family.</text>
</comment>
<dbReference type="CDD" id="cd07560">
    <property type="entry name" value="Peptidase_S41_CPP"/>
    <property type="match status" value="1"/>
</dbReference>
<dbReference type="STRING" id="33097.A0A150GLM2"/>
<dbReference type="PANTHER" id="PTHR32060:SF28">
    <property type="entry name" value="PEPTIDASE S41 FAMILY PROTEIN"/>
    <property type="match status" value="1"/>
</dbReference>
<comment type="caution">
    <text evidence="6">The sequence shown here is derived from an EMBL/GenBank/DDBJ whole genome shotgun (WGS) entry which is preliminary data.</text>
</comment>
<dbReference type="GO" id="GO:0008236">
    <property type="term" value="F:serine-type peptidase activity"/>
    <property type="evidence" value="ECO:0007669"/>
    <property type="project" value="UniProtKB-KW"/>
</dbReference>
<dbReference type="Gene3D" id="3.30.750.44">
    <property type="match status" value="1"/>
</dbReference>
<evidence type="ECO:0000256" key="1">
    <source>
        <dbReference type="ARBA" id="ARBA00009179"/>
    </source>
</evidence>
<keyword evidence="4" id="KW-0720">Serine protease</keyword>
<keyword evidence="7" id="KW-1185">Reference proteome</keyword>
<dbReference type="SMART" id="SM00228">
    <property type="entry name" value="PDZ"/>
    <property type="match status" value="1"/>
</dbReference>
<dbReference type="GO" id="GO:0004175">
    <property type="term" value="F:endopeptidase activity"/>
    <property type="evidence" value="ECO:0007669"/>
    <property type="project" value="TreeGrafter"/>
</dbReference>
<dbReference type="SUPFAM" id="SSF50156">
    <property type="entry name" value="PDZ domain-like"/>
    <property type="match status" value="1"/>
</dbReference>
<dbReference type="InterPro" id="IPR005151">
    <property type="entry name" value="Tail-specific_protease"/>
</dbReference>
<dbReference type="Pfam" id="PF03572">
    <property type="entry name" value="Peptidase_S41"/>
    <property type="match status" value="1"/>
</dbReference>
<gene>
    <name evidence="6" type="ORF">GPECTOR_15g362</name>
</gene>
<accession>A0A150GLM2</accession>
<dbReference type="Proteomes" id="UP000075714">
    <property type="component" value="Unassembled WGS sequence"/>
</dbReference>
<dbReference type="SMART" id="SM00245">
    <property type="entry name" value="TSPc"/>
    <property type="match status" value="1"/>
</dbReference>
<evidence type="ECO:0000259" key="5">
    <source>
        <dbReference type="PROSITE" id="PS50106"/>
    </source>
</evidence>
<dbReference type="OrthoDB" id="43580at2759"/>
<organism evidence="6 7">
    <name type="scientific">Gonium pectorale</name>
    <name type="common">Green alga</name>
    <dbReference type="NCBI Taxonomy" id="33097"/>
    <lineage>
        <taxon>Eukaryota</taxon>
        <taxon>Viridiplantae</taxon>
        <taxon>Chlorophyta</taxon>
        <taxon>core chlorophytes</taxon>
        <taxon>Chlorophyceae</taxon>
        <taxon>CS clade</taxon>
        <taxon>Chlamydomonadales</taxon>
        <taxon>Volvocaceae</taxon>
        <taxon>Gonium</taxon>
    </lineage>
</organism>
<name>A0A150GLM2_GONPE</name>
<sequence length="603" mass="62762">MRSIERPPVQTLKLLSARAPRPVQNVVAKRNGHAIRCQVNENGAGEDYNSLAAFVRSACRVTAACICSAAIVLAPGLGPGLGSGWPAGPASAQETYNIAAYESAVAGRRGDADGLNLSLFTDDARQAMDRLRQYAHYMRSDEVAAAEEACGQECCDNREVVASEHYSANGTFTQAGWADALLNEMKSRGGLIPNKRELHAAVASLMASLADPYTEFLPPSAFRRALRRPLPAEQSYLRAQYVGLGLELGPVAPEGGRLVLAPLAGSPAEAAGIARGDRLISIDGTPVDSLGPEQLRGLMRGPAGSTATLEWVPAPTASAGAAAAAAATAAAAAARAGPTGGADVTPAAAAAMSTAAAADAGGAVERVVMDVERRDLPQPAIKVSQLPIGPPGFYVTYVRLLYWGSETTEGLQAALRLHERAPGNVGWILDLRNNPGGVFEEAVAAASLFLSPGDVVAKTIRGPEEVVDTVWQVGSLPEDVFPSLPGRLAVKPVVLLGNRSTASASEVFAGALRDNGRATLLGERTFGKGLVQYYFPLREGKDGGVRVTVAKYLTPSGYDISSRGAGLIPDRVCTDFPRGGPPTSLQQADKCIQQAAGLLGVRT</sequence>
<evidence type="ECO:0000256" key="3">
    <source>
        <dbReference type="ARBA" id="ARBA00022801"/>
    </source>
</evidence>
<dbReference type="AlphaFoldDB" id="A0A150GLM2"/>
<dbReference type="EMBL" id="LSYV01000016">
    <property type="protein sequence ID" value="KXZ50678.1"/>
    <property type="molecule type" value="Genomic_DNA"/>
</dbReference>
<feature type="domain" description="PDZ" evidence="5">
    <location>
        <begin position="244"/>
        <end position="300"/>
    </location>
</feature>
<dbReference type="PROSITE" id="PS50106">
    <property type="entry name" value="PDZ"/>
    <property type="match status" value="1"/>
</dbReference>
<dbReference type="InterPro" id="IPR036034">
    <property type="entry name" value="PDZ_sf"/>
</dbReference>
<keyword evidence="2" id="KW-0645">Protease</keyword>
<proteinExistence type="inferred from homology"/>
<dbReference type="Gene3D" id="3.90.226.10">
    <property type="entry name" value="2-enoyl-CoA Hydratase, Chain A, domain 1"/>
    <property type="match status" value="1"/>
</dbReference>
<evidence type="ECO:0000256" key="2">
    <source>
        <dbReference type="ARBA" id="ARBA00022670"/>
    </source>
</evidence>
<evidence type="ECO:0000256" key="4">
    <source>
        <dbReference type="ARBA" id="ARBA00022825"/>
    </source>
</evidence>
<dbReference type="CDD" id="cd06782">
    <property type="entry name" value="cpPDZ_CPP-like"/>
    <property type="match status" value="1"/>
</dbReference>
<dbReference type="InterPro" id="IPR029045">
    <property type="entry name" value="ClpP/crotonase-like_dom_sf"/>
</dbReference>
<dbReference type="GO" id="GO:0006508">
    <property type="term" value="P:proteolysis"/>
    <property type="evidence" value="ECO:0007669"/>
    <property type="project" value="UniProtKB-KW"/>
</dbReference>
<reference evidence="7" key="1">
    <citation type="journal article" date="2016" name="Nat. Commun.">
        <title>The Gonium pectorale genome demonstrates co-option of cell cycle regulation during the evolution of multicellularity.</title>
        <authorList>
            <person name="Hanschen E.R."/>
            <person name="Marriage T.N."/>
            <person name="Ferris P.J."/>
            <person name="Hamaji T."/>
            <person name="Toyoda A."/>
            <person name="Fujiyama A."/>
            <person name="Neme R."/>
            <person name="Noguchi H."/>
            <person name="Minakuchi Y."/>
            <person name="Suzuki M."/>
            <person name="Kawai-Toyooka H."/>
            <person name="Smith D.R."/>
            <person name="Sparks H."/>
            <person name="Anderson J."/>
            <person name="Bakaric R."/>
            <person name="Luria V."/>
            <person name="Karger A."/>
            <person name="Kirschner M.W."/>
            <person name="Durand P.M."/>
            <person name="Michod R.E."/>
            <person name="Nozaki H."/>
            <person name="Olson B.J."/>
        </authorList>
    </citation>
    <scope>NUCLEOTIDE SEQUENCE [LARGE SCALE GENOMIC DNA]</scope>
    <source>
        <strain evidence="7">NIES-2863</strain>
    </source>
</reference>
<dbReference type="Pfam" id="PF17820">
    <property type="entry name" value="PDZ_6"/>
    <property type="match status" value="1"/>
</dbReference>